<proteinExistence type="predicted"/>
<feature type="domain" description="Cas12a REC2" evidence="4">
    <location>
        <begin position="303"/>
        <end position="509"/>
    </location>
</feature>
<dbReference type="RefSeq" id="WP_260978963.1">
    <property type="nucleotide sequence ID" value="NZ_JAODBU010000011.1"/>
</dbReference>
<organism evidence="6 7">
    <name type="scientific">Eubacterium album</name>
    <dbReference type="NCBI Taxonomy" id="2978477"/>
    <lineage>
        <taxon>Bacteria</taxon>
        <taxon>Bacillati</taxon>
        <taxon>Bacillota</taxon>
        <taxon>Clostridia</taxon>
        <taxon>Eubacteriales</taxon>
        <taxon>Eubacteriaceae</taxon>
        <taxon>Eubacterium</taxon>
    </lineage>
</organism>
<evidence type="ECO:0000313" key="6">
    <source>
        <dbReference type="EMBL" id="MCT7399636.1"/>
    </source>
</evidence>
<dbReference type="Pfam" id="PF18501">
    <property type="entry name" value="REC1"/>
    <property type="match status" value="1"/>
</dbReference>
<protein>
    <submittedName>
        <fullName evidence="6">Type V CRISPR-associated protein Cas12a/Cpf1</fullName>
    </submittedName>
</protein>
<dbReference type="InterPro" id="IPR040787">
    <property type="entry name" value="Cas12a_REC1"/>
</dbReference>
<sequence>MNKNETIFSETIGQTYVSKTLKNTMIPIGATQLNIEKNGLITEDKIRSEKRQELKEIMDDYYRYFISNMLSGNLAKTIEWGELFDAIDNNYINNSDKTKNELENIQMKKRTELNKLFKSNDDYKKMFNAKLLSDILPEFINKQKISNTEKEERLNTVNLFNKFTSSFTDFFTNRENIFADDKSTSICYRIVNENAWIFYQNYLIYNKIKEDAEKEIITIENNNVDGLDGFTLNSIFNFDFYGMLINQKGIRFYNDICGIVNAHMNLYCQKYKKKAAKYRLKRMHKQILSIDESTFEVPKMLESDKEVYDLVNGFLYKLNEKKVLDRIRKISEDVTSYDLNKIYVCEKNYENLSLFMCRNWSILRDSIKAFYQENTTGSSAGKEKKIEKLMKEDKYRSLQNINELINKYNSNSIERKAEEYIVNINEKLENKELVQLTNNEDISLIEDEESGEELKRVLDLIMSINHWIKMFIIDEEVDKDMAFYTEIEDIYYELEPLKSIYDKVRNYITQKPYSKEKIKLNFGIPTLASGWSKTKEYDNNAIILIRENKYYIGIFNAKNKPDKTVIEGHKKKSDSDYKKMVYMFLPKPYLMLPKAFLSKKGIATYKTSEYILDGYKKKKHIKSSKNFDVNYCRELIDYFKECINKRDEWKGYKFKFSETSTYEDINDFYKEIEKQAYTIQWTYIDEKDIDEMNEKGQLYLFQIYNKDFSDKSTGTKNLHTMYFENLFSEENLKNIVLKLDGNAEVFFRKSSIKQPIIHKKGSILVNKGYNEQKENEERKTIPDEVYTELYKYFNKIGEVKLSNEAKKLIDEGKVEYFTSDYDIVKDYRYTVDKYFLHLPIKINCNAENYSPVNDIALKNIAENNDMHIIGIDRGERNLIYVSVIDLHGNIIEQKNFNIINGVNYKEKLKQRESERDSARKNWKQIGKIKDIKEGYLSLVIHEITSLVLKYNAIIAMEDLNMGFKRGRFKVERQVYQKFENMLISKLNYLVDKNKAVNEEGGVLKGYQMTYIPKSLKELGRQCGYIFYVPAAYTSKIDPTTGFVSVFNYKEMDDEKFVTSFDSIKYDKNRQKFALKFDYTNFITHNVKLAKNEWTIYSNGTRKIRKYRNGKWNSPDNVNLTNEIIKLMEQYNIQYDNEQDILEQVETLETKNKNNFCKEMKKLVKYIVQMRNSLPDNNSIEYDEIISPVLNESGEFYNSEEKNKKLPLDADANGAYCIALKGLYEVKQIKNNWKEGEKFPRKTLKISHNDWFDFIQNKRYL</sequence>
<dbReference type="InterPro" id="IPR027620">
    <property type="entry name" value="Cas12a"/>
</dbReference>
<feature type="domain" description="Cas12a PI" evidence="5">
    <location>
        <begin position="587"/>
        <end position="677"/>
    </location>
</feature>
<dbReference type="Pfam" id="PF21918">
    <property type="entry name" value="cas_Cpf1_2nd"/>
    <property type="match status" value="1"/>
</dbReference>
<keyword evidence="7" id="KW-1185">Reference proteome</keyword>
<dbReference type="InterPro" id="IPR040852">
    <property type="entry name" value="RuvC_1"/>
</dbReference>
<dbReference type="EMBL" id="JAODBU010000011">
    <property type="protein sequence ID" value="MCT7399636.1"/>
    <property type="molecule type" value="Genomic_DNA"/>
</dbReference>
<evidence type="ECO:0000259" key="3">
    <source>
        <dbReference type="Pfam" id="PF18516"/>
    </source>
</evidence>
<evidence type="ECO:0000259" key="5">
    <source>
        <dbReference type="Pfam" id="PF22222"/>
    </source>
</evidence>
<evidence type="ECO:0000259" key="4">
    <source>
        <dbReference type="Pfam" id="PF21918"/>
    </source>
</evidence>
<accession>A0ABT2M290</accession>
<dbReference type="InterPro" id="IPR054116">
    <property type="entry name" value="Cas12a_REC2"/>
</dbReference>
<feature type="domain" description="Cas12a REC1" evidence="1">
    <location>
        <begin position="52"/>
        <end position="287"/>
    </location>
</feature>
<dbReference type="Proteomes" id="UP001431199">
    <property type="component" value="Unassembled WGS sequence"/>
</dbReference>
<dbReference type="Pfam" id="PF22222">
    <property type="entry name" value="Cpf1_PI-like"/>
    <property type="match status" value="1"/>
</dbReference>
<dbReference type="Pfam" id="PF18516">
    <property type="entry name" value="RuvC_1"/>
    <property type="match status" value="1"/>
</dbReference>
<gene>
    <name evidence="6" type="primary">cas12a</name>
    <name evidence="6" type="ORF">N5B56_11155</name>
</gene>
<dbReference type="NCBIfam" id="TIGR04330">
    <property type="entry name" value="cas_Cpf1"/>
    <property type="match status" value="1"/>
</dbReference>
<evidence type="ECO:0000259" key="2">
    <source>
        <dbReference type="Pfam" id="PF18510"/>
    </source>
</evidence>
<evidence type="ECO:0000313" key="7">
    <source>
        <dbReference type="Proteomes" id="UP001431199"/>
    </source>
</evidence>
<name>A0ABT2M290_9FIRM</name>
<comment type="caution">
    <text evidence="6">The sequence shown here is derived from an EMBL/GenBank/DDBJ whole genome shotgun (WGS) entry which is preliminary data.</text>
</comment>
<dbReference type="Pfam" id="PF18510">
    <property type="entry name" value="NUC"/>
    <property type="match status" value="1"/>
</dbReference>
<dbReference type="InterPro" id="IPR053993">
    <property type="entry name" value="Cas12a_PI"/>
</dbReference>
<evidence type="ECO:0000259" key="1">
    <source>
        <dbReference type="Pfam" id="PF18501"/>
    </source>
</evidence>
<feature type="domain" description="Cas12a RuvC nuclease" evidence="3">
    <location>
        <begin position="849"/>
        <end position="1258"/>
    </location>
</feature>
<reference evidence="6" key="1">
    <citation type="submission" date="2022-09" db="EMBL/GenBank/DDBJ databases">
        <title>Eubacterium sp. LFL-14 isolated from human feces.</title>
        <authorList>
            <person name="Liu F."/>
        </authorList>
    </citation>
    <scope>NUCLEOTIDE SEQUENCE</scope>
    <source>
        <strain evidence="6">LFL-14</strain>
    </source>
</reference>
<feature type="domain" description="Cas12a nuclease" evidence="2">
    <location>
        <begin position="1036"/>
        <end position="1199"/>
    </location>
</feature>
<dbReference type="InterPro" id="IPR040882">
    <property type="entry name" value="Cas12a_NUC"/>
</dbReference>